<dbReference type="InterPro" id="IPR043709">
    <property type="entry name" value="DUF5649"/>
</dbReference>
<dbReference type="SUPFAM" id="SSF103515">
    <property type="entry name" value="Autotransporter"/>
    <property type="match status" value="1"/>
</dbReference>
<dbReference type="PANTHER" id="PTHR35037">
    <property type="entry name" value="C-TERMINAL REGION OF AIDA-LIKE PROTEIN"/>
    <property type="match status" value="1"/>
</dbReference>
<dbReference type="InterPro" id="IPR005546">
    <property type="entry name" value="Autotransporte_beta"/>
</dbReference>
<gene>
    <name evidence="3" type="ORF">DNK06_24625</name>
</gene>
<accession>A0A4Q9QER1</accession>
<dbReference type="Gene3D" id="2.40.128.130">
    <property type="entry name" value="Autotransporter beta-domain"/>
    <property type="match status" value="1"/>
</dbReference>
<keyword evidence="4" id="KW-1185">Reference proteome</keyword>
<dbReference type="Pfam" id="PF18886">
    <property type="entry name" value="DUF5649"/>
    <property type="match status" value="1"/>
</dbReference>
<evidence type="ECO:0000256" key="1">
    <source>
        <dbReference type="ARBA" id="ARBA00022729"/>
    </source>
</evidence>
<proteinExistence type="predicted"/>
<dbReference type="NCBIfam" id="TIGR01414">
    <property type="entry name" value="autotrans_barl"/>
    <property type="match status" value="1"/>
</dbReference>
<dbReference type="EMBL" id="QJUI01000041">
    <property type="protein sequence ID" value="TBU71219.1"/>
    <property type="molecule type" value="Genomic_DNA"/>
</dbReference>
<dbReference type="InterPro" id="IPR013425">
    <property type="entry name" value="Autotrns_rpt"/>
</dbReference>
<dbReference type="NCBIfam" id="TIGR02601">
    <property type="entry name" value="autotrns_rpt"/>
    <property type="match status" value="3"/>
</dbReference>
<comment type="caution">
    <text evidence="3">The sequence shown here is derived from an EMBL/GenBank/DDBJ whole genome shotgun (WGS) entry which is preliminary data.</text>
</comment>
<dbReference type="InterPro" id="IPR011050">
    <property type="entry name" value="Pectin_lyase_fold/virulence"/>
</dbReference>
<dbReference type="PANTHER" id="PTHR35037:SF3">
    <property type="entry name" value="C-TERMINAL REGION OF AIDA-LIKE PROTEIN"/>
    <property type="match status" value="1"/>
</dbReference>
<dbReference type="SMART" id="SM00869">
    <property type="entry name" value="Autotransporter"/>
    <property type="match status" value="1"/>
</dbReference>
<evidence type="ECO:0000259" key="2">
    <source>
        <dbReference type="PROSITE" id="PS51208"/>
    </source>
</evidence>
<dbReference type="PROSITE" id="PS51208">
    <property type="entry name" value="AUTOTRANSPORTER"/>
    <property type="match status" value="1"/>
</dbReference>
<evidence type="ECO:0000313" key="4">
    <source>
        <dbReference type="Proteomes" id="UP000292302"/>
    </source>
</evidence>
<name>A0A4Q9QER1_9GAMM</name>
<dbReference type="SUPFAM" id="SSF51126">
    <property type="entry name" value="Pectin lyase-like"/>
    <property type="match status" value="3"/>
</dbReference>
<dbReference type="GO" id="GO:0019867">
    <property type="term" value="C:outer membrane"/>
    <property type="evidence" value="ECO:0007669"/>
    <property type="project" value="InterPro"/>
</dbReference>
<dbReference type="InterPro" id="IPR006315">
    <property type="entry name" value="OM_autotransptr_brl_dom"/>
</dbReference>
<dbReference type="Gene3D" id="2.160.20.20">
    <property type="match status" value="1"/>
</dbReference>
<evidence type="ECO:0000313" key="3">
    <source>
        <dbReference type="EMBL" id="TBU71219.1"/>
    </source>
</evidence>
<dbReference type="InterPro" id="IPR051551">
    <property type="entry name" value="Autotransporter_adhesion"/>
</dbReference>
<sequence>MVLVEGGVLHNNNNGAIAGGQPGSSTAYTGDGGAGVFLVNGGILDNQVGGTVSGGGGVSGGIGYSNGAAGVLANRGAVDNAGTITGGAGDARNGGLGGSGLRVNGTAVVNALTGVIAGGRGGNSIRSNQSAGNGGTGITFINDGGSLENAGSISGGNGGGVSGLGGGTHAAGGVGVLVESSGTTLVNAGSIAGGLSGDGSTRANAIEINGNDNILELRSGSTLDGDVVASGSGNALLLDGNGSEDSGFSGFSTLQASAGSNWILSGALGITSGGLSIDVVDSGSLRLDGPLTGSGDLTLASSVDPSGYGFGTLSISGDNIYTGDTRIGGGDVLTYVLATNSNAFGTGTVTVADKGQLDLSPPSGGTFSNDLIIGNGGNVTLEPTVTLDEQAISIESGGGLSASGSDLAGATLHNAGSLALSARRISDPVTGFTNIAVQGANASVINDATGVLNLAGSASTGIALGSLSGGGTIVLGAANLSVGALDNDDIISGTIQDLYPEDLDLGTGGSLTKVGSGSLTLTGTNTYTGGTTIAAGTLVGSAASFGSGDIVNDAILVFDQAQAGTYAGDISGSGVLNKRGDGTLILDGNNTYSGGTSIAGGTLSISSDAALGNASGGLTLDGGTLRTTSDFTSARNLTLGEAGGTLNADADFSLSGAIAGTGSLALDAGGNVILAGTVQAASLAVTAENFSAASTLMVDGDLSITTTSGGISQSAAWYVGGATALATTGDILLVNASNDFVGTVAVDAGGAVRLADANTLSLGTVNAISLTVAASQIGLAADVTTSGAQAYTDAVTLGGDVTLASTASGDIAFGASVDGAHALMVQTAGTTTFDGVVGGTTALSSLSVSADAGITLGGGVTTSGALTLDSDAAIQQTAGSLSGSQLFKQGDGTLTLLTAGNAFTSGTRVQAGSLIVGASAGSAASLGGDVTVEGGALLGGHGLIGGDVTIASGATLSPGTGSGAAGVGTLSIGGDLTLASGSTLAYQLGVPGTATLPGSSDRVAVSGDLSLDGTLNLSDAGGAGLGYYRLMTYGGALDDNGLTPGTNLAEPALYTIQAGNGNVDLFVAASGDATLQHWQGGDGTWNGASAQWLNQDGQLPVAWAGNHAVFKDANGFEGGTITLEGTQAFAGLQFVNEGYSLVSAPGLDGLLRTDGSSEIRVLADSAEIAVGIVGNGGIVKTEAGTLILDGNNTYTGDTSVQAGGLTIGGSAGSGASLTSDVNVWDGARLGGHGSIVGNVNLADGATLAPGNSIGTLTVDGDVSFAPSAVFEVEANPDGTADKLVATGTVTLGDSTLNVLAGAGDWSASTRYDLVEAGNLVGTFGTVNSNLAFLNADLAYDYALNTVELTLLRNDTAFASVARTFNQTATASALSSLDPTSGLATAITALSEEGARDAYDSLSGELHASLQSALLDDSRYLREGVNARLLAAQHLLPGSGQLNQGDGVTFWLQGYGGWAQNEGDGNASTLDHDSRGTLFGGDIALDDAWRIGAAIGLGSSDLKDGRDSSADVDTRSLALYASGQWDAVKLRVGASHSWHDVDTRRNVHFGSFSERNKASYDATTTQAFAELGYRLAAADFQVEPFIGLAHAKVKSDGFSERGGDSALSAGNEKRDITYSTLGAHAALPVGQFAGSPVSLQGSLGWQHAFGNDTPDSHLAFTTGDAFSIRGTPLERDSAVAQLGIQTQLNRNIAVDLSYSGRFGEDFTDNGLRLGLTAKF</sequence>
<protein>
    <recommendedName>
        <fullName evidence="2">Autotransporter domain-containing protein</fullName>
    </recommendedName>
</protein>
<dbReference type="Proteomes" id="UP000292302">
    <property type="component" value="Unassembled WGS sequence"/>
</dbReference>
<dbReference type="InterPro" id="IPR012332">
    <property type="entry name" value="Autotransporter_pectin_lyase_C"/>
</dbReference>
<reference evidence="3 4" key="1">
    <citation type="submission" date="2018-06" db="EMBL/GenBank/DDBJ databases">
        <title>Three novel Pseudomonas species isolated from symptomatic oak.</title>
        <authorList>
            <person name="Bueno-Gonzalez V."/>
            <person name="Brady C."/>
        </authorList>
    </citation>
    <scope>NUCLEOTIDE SEQUENCE [LARGE SCALE GENOMIC DNA]</scope>
    <source>
        <strain evidence="3 4">P9A</strain>
    </source>
</reference>
<dbReference type="InterPro" id="IPR036709">
    <property type="entry name" value="Autotransporte_beta_dom_sf"/>
</dbReference>
<keyword evidence="1" id="KW-0732">Signal</keyword>
<dbReference type="Pfam" id="PF12951">
    <property type="entry name" value="PATR"/>
    <property type="match status" value="5"/>
</dbReference>
<organism evidence="3 4">
    <name type="scientific">Phytopseudomonas daroniae</name>
    <dbReference type="NCBI Taxonomy" id="2487519"/>
    <lineage>
        <taxon>Bacteria</taxon>
        <taxon>Pseudomonadati</taxon>
        <taxon>Pseudomonadota</taxon>
        <taxon>Gammaproteobacteria</taxon>
        <taxon>Pseudomonadales</taxon>
        <taxon>Pseudomonadaceae</taxon>
        <taxon>Phytopseudomonas</taxon>
    </lineage>
</organism>
<feature type="domain" description="Autotransporter" evidence="2">
    <location>
        <begin position="1442"/>
        <end position="1718"/>
    </location>
</feature>
<dbReference type="Pfam" id="PF03797">
    <property type="entry name" value="Autotransporter"/>
    <property type="match status" value="1"/>
</dbReference>